<dbReference type="InterPro" id="IPR001810">
    <property type="entry name" value="F-box_dom"/>
</dbReference>
<feature type="domain" description="F-box" evidence="2">
    <location>
        <begin position="116"/>
        <end position="156"/>
    </location>
</feature>
<dbReference type="InterPro" id="IPR013187">
    <property type="entry name" value="F-box-assoc_dom_typ3"/>
</dbReference>
<dbReference type="Proteomes" id="UP001341281">
    <property type="component" value="Chromosome 05"/>
</dbReference>
<dbReference type="InterPro" id="IPR017451">
    <property type="entry name" value="F-box-assoc_interact_dom"/>
</dbReference>
<reference evidence="3 4" key="1">
    <citation type="submission" date="2024-02" db="EMBL/GenBank/DDBJ databases">
        <title>High-quality chromosome-scale genome assembly of Pensacola bahiagrass (Paspalum notatum Flugge var. saurae).</title>
        <authorList>
            <person name="Vega J.M."/>
            <person name="Podio M."/>
            <person name="Orjuela J."/>
            <person name="Siena L.A."/>
            <person name="Pessino S.C."/>
            <person name="Combes M.C."/>
            <person name="Mariac C."/>
            <person name="Albertini E."/>
            <person name="Pupilli F."/>
            <person name="Ortiz J.P.A."/>
            <person name="Leblanc O."/>
        </authorList>
    </citation>
    <scope>NUCLEOTIDE SEQUENCE [LARGE SCALE GENOMIC DNA]</scope>
    <source>
        <strain evidence="3">R1</strain>
        <tissue evidence="3">Leaf</tissue>
    </source>
</reference>
<dbReference type="AlphaFoldDB" id="A0AAQ3TNI7"/>
<dbReference type="EMBL" id="CP144749">
    <property type="protein sequence ID" value="WVZ77459.1"/>
    <property type="molecule type" value="Genomic_DNA"/>
</dbReference>
<dbReference type="SMART" id="SM00256">
    <property type="entry name" value="FBOX"/>
    <property type="match status" value="1"/>
</dbReference>
<name>A0AAQ3TNI7_PASNO</name>
<protein>
    <recommendedName>
        <fullName evidence="2">F-box domain-containing protein</fullName>
    </recommendedName>
</protein>
<feature type="region of interest" description="Disordered" evidence="1">
    <location>
        <begin position="461"/>
        <end position="495"/>
    </location>
</feature>
<dbReference type="Pfam" id="PF08268">
    <property type="entry name" value="FBA_3"/>
    <property type="match status" value="1"/>
</dbReference>
<sequence length="519" mass="57404">MPPSFSVGQTSPVIQSQCQPTSSLPLRSRPLATKAPPAPVRRRPPASPGPGRPPPCARLPDSPCTRIRGQRPPPGALSPGVDGESRKSVVGCILAMDCNNDDLDKKNEAAEAQIYVPQDAQGIILAFLPGRDVVKLRSVCKFWRDCVEEPSFVDRHLNNACRFYQSIACFTSLDHGLVHMYTFDAATMNFRSVELVFSNRFHMSGPCNGLMCAYDIKGDAEVLNPTTRKHLRLPDSVPKAWSLCSEYFVGFVHSKKEYKVVSVRHHVRFLTFEICTIGEPSWRTIRESSDLLKATKAVIVNDGMYWLLLDDASSGSSREILMLNLTDEKFSNIPIPDAVKNHDLELFEGEGKLRLLSTHSDGSNNVVSDIWVADLTRQDWIYLQAIVPQMPVGMIPFFQRQMRIFFGNQKRLLCVDLQDGTVSYINMPSGETLISCGMFVESFAPAVLGLVSSTASASGNNSYRLTQQSPADPGPSFRGATRRGQSSGLTGCSSADLEQSFKGTKRTMKMEWKISKVKT</sequence>
<proteinExistence type="predicted"/>
<organism evidence="3 4">
    <name type="scientific">Paspalum notatum var. saurae</name>
    <dbReference type="NCBI Taxonomy" id="547442"/>
    <lineage>
        <taxon>Eukaryota</taxon>
        <taxon>Viridiplantae</taxon>
        <taxon>Streptophyta</taxon>
        <taxon>Embryophyta</taxon>
        <taxon>Tracheophyta</taxon>
        <taxon>Spermatophyta</taxon>
        <taxon>Magnoliopsida</taxon>
        <taxon>Liliopsida</taxon>
        <taxon>Poales</taxon>
        <taxon>Poaceae</taxon>
        <taxon>PACMAD clade</taxon>
        <taxon>Panicoideae</taxon>
        <taxon>Andropogonodae</taxon>
        <taxon>Paspaleae</taxon>
        <taxon>Paspalinae</taxon>
        <taxon>Paspalum</taxon>
    </lineage>
</organism>
<evidence type="ECO:0000313" key="4">
    <source>
        <dbReference type="Proteomes" id="UP001341281"/>
    </source>
</evidence>
<dbReference type="InterPro" id="IPR050796">
    <property type="entry name" value="SCF_F-box_component"/>
</dbReference>
<evidence type="ECO:0000256" key="1">
    <source>
        <dbReference type="SAM" id="MobiDB-lite"/>
    </source>
</evidence>
<dbReference type="NCBIfam" id="TIGR01640">
    <property type="entry name" value="F_box_assoc_1"/>
    <property type="match status" value="1"/>
</dbReference>
<feature type="compositionally biased region" description="Pro residues" evidence="1">
    <location>
        <begin position="45"/>
        <end position="57"/>
    </location>
</feature>
<dbReference type="PANTHER" id="PTHR31672">
    <property type="entry name" value="BNACNNG10540D PROTEIN"/>
    <property type="match status" value="1"/>
</dbReference>
<evidence type="ECO:0000313" key="3">
    <source>
        <dbReference type="EMBL" id="WVZ77459.1"/>
    </source>
</evidence>
<gene>
    <name evidence="3" type="ORF">U9M48_025321</name>
</gene>
<dbReference type="PANTHER" id="PTHR31672:SF8">
    <property type="entry name" value="F-BOX DOMAIN-CONTAINING PROTEIN"/>
    <property type="match status" value="1"/>
</dbReference>
<feature type="compositionally biased region" description="Polar residues" evidence="1">
    <location>
        <begin position="483"/>
        <end position="495"/>
    </location>
</feature>
<dbReference type="Pfam" id="PF00646">
    <property type="entry name" value="F-box"/>
    <property type="match status" value="1"/>
</dbReference>
<feature type="compositionally biased region" description="Polar residues" evidence="1">
    <location>
        <begin position="461"/>
        <end position="470"/>
    </location>
</feature>
<feature type="region of interest" description="Disordered" evidence="1">
    <location>
        <begin position="1"/>
        <end position="83"/>
    </location>
</feature>
<evidence type="ECO:0000259" key="2">
    <source>
        <dbReference type="SMART" id="SM00256"/>
    </source>
</evidence>
<feature type="compositionally biased region" description="Polar residues" evidence="1">
    <location>
        <begin position="1"/>
        <end position="25"/>
    </location>
</feature>
<dbReference type="InterPro" id="IPR036047">
    <property type="entry name" value="F-box-like_dom_sf"/>
</dbReference>
<accession>A0AAQ3TNI7</accession>
<dbReference type="SUPFAM" id="SSF81383">
    <property type="entry name" value="F-box domain"/>
    <property type="match status" value="1"/>
</dbReference>
<keyword evidence="4" id="KW-1185">Reference proteome</keyword>